<evidence type="ECO:0000313" key="3">
    <source>
        <dbReference type="EMBL" id="OQA52567.1"/>
    </source>
</evidence>
<feature type="compositionally biased region" description="Polar residues" evidence="1">
    <location>
        <begin position="166"/>
        <end position="182"/>
    </location>
</feature>
<organism evidence="3">
    <name type="scientific">candidate division WS2 bacterium ADurb.Bin280</name>
    <dbReference type="NCBI Taxonomy" id="1852829"/>
    <lineage>
        <taxon>Bacteria</taxon>
        <taxon>candidate division WS2</taxon>
    </lineage>
</organism>
<keyword evidence="2" id="KW-0812">Transmembrane</keyword>
<feature type="region of interest" description="Disordered" evidence="1">
    <location>
        <begin position="152"/>
        <end position="220"/>
    </location>
</feature>
<sequence length="271" mass="30394">MKITNFFIFLLPAFLFAIFYPNIALASKTGLVVKKSDGQIKTACVEFEQETISGMSILKKSPFTIIEKNGFVVSIDQEGEKESHQMSSGDFFWSYWKKDGAWSFQNIGVNYSNVKNGDVEGWIFGDGSSSLPNIKFSDICFEQEEAVVLSATEQGDDVRVSESEKGSFSSDVKQGTAQNNSGDTEKILPRENEATTSEDLPEENKDQDNPRAQKNVSSQDTTFENDLVPQFNLKNLLFVSVLVFSLILILVFFKILSSRRKRNNRVKQSKG</sequence>
<comment type="caution">
    <text evidence="3">The sequence shown here is derived from an EMBL/GenBank/DDBJ whole genome shotgun (WGS) entry which is preliminary data.</text>
</comment>
<protein>
    <submittedName>
        <fullName evidence="3">Uncharacterized protein</fullName>
    </submittedName>
</protein>
<name>A0A1V5SDK5_9BACT</name>
<evidence type="ECO:0000256" key="2">
    <source>
        <dbReference type="SAM" id="Phobius"/>
    </source>
</evidence>
<dbReference type="AlphaFoldDB" id="A0A1V5SDK5"/>
<feature type="compositionally biased region" description="Basic and acidic residues" evidence="1">
    <location>
        <begin position="202"/>
        <end position="211"/>
    </location>
</feature>
<dbReference type="EMBL" id="MWBO01000028">
    <property type="protein sequence ID" value="OQA52567.1"/>
    <property type="molecule type" value="Genomic_DNA"/>
</dbReference>
<keyword evidence="2" id="KW-1133">Transmembrane helix</keyword>
<feature type="compositionally biased region" description="Basic and acidic residues" evidence="1">
    <location>
        <begin position="156"/>
        <end position="165"/>
    </location>
</feature>
<reference evidence="3" key="1">
    <citation type="submission" date="2017-02" db="EMBL/GenBank/DDBJ databases">
        <title>Delving into the versatile metabolic prowess of the omnipresent phylum Bacteroidetes.</title>
        <authorList>
            <person name="Nobu M.K."/>
            <person name="Mei R."/>
            <person name="Narihiro T."/>
            <person name="Kuroda K."/>
            <person name="Liu W.-T."/>
        </authorList>
    </citation>
    <scope>NUCLEOTIDE SEQUENCE</scope>
    <source>
        <strain evidence="3">ADurb.Bin280</strain>
    </source>
</reference>
<evidence type="ECO:0000256" key="1">
    <source>
        <dbReference type="SAM" id="MobiDB-lite"/>
    </source>
</evidence>
<keyword evidence="2" id="KW-0472">Membrane</keyword>
<proteinExistence type="predicted"/>
<dbReference type="Proteomes" id="UP000485367">
    <property type="component" value="Unassembled WGS sequence"/>
</dbReference>
<feature type="compositionally biased region" description="Basic and acidic residues" evidence="1">
    <location>
        <begin position="183"/>
        <end position="193"/>
    </location>
</feature>
<accession>A0A1V5SDK5</accession>
<gene>
    <name evidence="3" type="ORF">BWY43_00438</name>
</gene>
<feature type="transmembrane region" description="Helical" evidence="2">
    <location>
        <begin position="236"/>
        <end position="256"/>
    </location>
</feature>